<dbReference type="InterPro" id="IPR025720">
    <property type="entry name" value="RibU"/>
</dbReference>
<evidence type="ECO:0000256" key="2">
    <source>
        <dbReference type="ARBA" id="ARBA00005540"/>
    </source>
</evidence>
<evidence type="ECO:0000256" key="5">
    <source>
        <dbReference type="ARBA" id="ARBA00022692"/>
    </source>
</evidence>
<feature type="compositionally biased region" description="Basic and acidic residues" evidence="8">
    <location>
        <begin position="59"/>
        <end position="69"/>
    </location>
</feature>
<dbReference type="EMBL" id="DVMZ01000098">
    <property type="protein sequence ID" value="HIU59183.1"/>
    <property type="molecule type" value="Genomic_DNA"/>
</dbReference>
<feature type="transmembrane region" description="Helical" evidence="9">
    <location>
        <begin position="87"/>
        <end position="108"/>
    </location>
</feature>
<evidence type="ECO:0000256" key="6">
    <source>
        <dbReference type="ARBA" id="ARBA00022989"/>
    </source>
</evidence>
<dbReference type="PANTHER" id="PTHR38438:SF1">
    <property type="entry name" value="RIBOFLAVIN TRANSPORTER RIBU"/>
    <property type="match status" value="1"/>
</dbReference>
<feature type="compositionally biased region" description="Basic and acidic residues" evidence="8">
    <location>
        <begin position="18"/>
        <end position="28"/>
    </location>
</feature>
<evidence type="ECO:0000256" key="1">
    <source>
        <dbReference type="ARBA" id="ARBA00004651"/>
    </source>
</evidence>
<feature type="region of interest" description="Disordered" evidence="8">
    <location>
        <begin position="47"/>
        <end position="69"/>
    </location>
</feature>
<dbReference type="AlphaFoldDB" id="A0A9D1SGW6"/>
<comment type="subcellular location">
    <subcellularLocation>
        <location evidence="1">Cell membrane</location>
        <topology evidence="1">Multi-pass membrane protein</topology>
    </subcellularLocation>
</comment>
<comment type="caution">
    <text evidence="10">The sequence shown here is derived from an EMBL/GenBank/DDBJ whole genome shotgun (WGS) entry which is preliminary data.</text>
</comment>
<gene>
    <name evidence="10" type="ORF">IAC57_03675</name>
</gene>
<organism evidence="10 11">
    <name type="scientific">Candidatus Scatosoma pullistercoris</name>
    <dbReference type="NCBI Taxonomy" id="2840934"/>
    <lineage>
        <taxon>Bacteria</taxon>
        <taxon>Bacillati</taxon>
        <taxon>Bacillota</taxon>
        <taxon>Clostridia</taxon>
        <taxon>Candidatus Scatosoma</taxon>
    </lineage>
</organism>
<name>A0A9D1SGW6_9FIRM</name>
<evidence type="ECO:0000256" key="3">
    <source>
        <dbReference type="ARBA" id="ARBA00022448"/>
    </source>
</evidence>
<keyword evidence="6 9" id="KW-1133">Transmembrane helix</keyword>
<keyword evidence="7 9" id="KW-0472">Membrane</keyword>
<evidence type="ECO:0000313" key="11">
    <source>
        <dbReference type="Proteomes" id="UP000824081"/>
    </source>
</evidence>
<evidence type="ECO:0000256" key="4">
    <source>
        <dbReference type="ARBA" id="ARBA00022475"/>
    </source>
</evidence>
<keyword evidence="5 9" id="KW-0812">Transmembrane</keyword>
<comment type="similarity">
    <text evidence="2">Belongs to the prokaryotic riboflavin transporter (P-RFT) (TC 2.A.87) family.</text>
</comment>
<dbReference type="Pfam" id="PF12822">
    <property type="entry name" value="ECF_trnsprt"/>
    <property type="match status" value="1"/>
</dbReference>
<dbReference type="Gene3D" id="1.10.1760.20">
    <property type="match status" value="1"/>
</dbReference>
<sequence length="260" mass="27720">MSELLQTVLPDTGNSSAEEQKAQGREEIAASSAVGTAEEKAAELAAAGKVGTAGAAEKTTAEKGEAEKSERISRAGRLKKMFSARRIALMAVFAALSYVVSLLEIAIFPSTPAFFLKLDLGNVFILLIGFLLGPVEGIIVCAIKELLRIFTSGTGGVGELANILVTTSFLLLPTVMYRFHKGLKVVIPSLVGGCLIASGMALLANRFILFQAFGIADVPGTFAETWGYILAFNLIKTSLVSLLTLLLYKRLSLFLKKMKI</sequence>
<dbReference type="Proteomes" id="UP000824081">
    <property type="component" value="Unassembled WGS sequence"/>
</dbReference>
<dbReference type="PANTHER" id="PTHR38438">
    <property type="entry name" value="RIBOFLAVIN TRANSPORTER RIBU"/>
    <property type="match status" value="1"/>
</dbReference>
<feature type="region of interest" description="Disordered" evidence="8">
    <location>
        <begin position="1"/>
        <end position="35"/>
    </location>
</feature>
<feature type="transmembrane region" description="Helical" evidence="9">
    <location>
        <begin position="185"/>
        <end position="208"/>
    </location>
</feature>
<dbReference type="GO" id="GO:0032217">
    <property type="term" value="F:riboflavin transmembrane transporter activity"/>
    <property type="evidence" value="ECO:0007669"/>
    <property type="project" value="InterPro"/>
</dbReference>
<reference evidence="10" key="2">
    <citation type="journal article" date="2021" name="PeerJ">
        <title>Extensive microbial diversity within the chicken gut microbiome revealed by metagenomics and culture.</title>
        <authorList>
            <person name="Gilroy R."/>
            <person name="Ravi A."/>
            <person name="Getino M."/>
            <person name="Pursley I."/>
            <person name="Horton D.L."/>
            <person name="Alikhan N.F."/>
            <person name="Baker D."/>
            <person name="Gharbi K."/>
            <person name="Hall N."/>
            <person name="Watson M."/>
            <person name="Adriaenssens E.M."/>
            <person name="Foster-Nyarko E."/>
            <person name="Jarju S."/>
            <person name="Secka A."/>
            <person name="Antonio M."/>
            <person name="Oren A."/>
            <person name="Chaudhuri R.R."/>
            <person name="La Ragione R."/>
            <person name="Hildebrand F."/>
            <person name="Pallen M.J."/>
        </authorList>
    </citation>
    <scope>NUCLEOTIDE SEQUENCE</scope>
    <source>
        <strain evidence="10">11687</strain>
    </source>
</reference>
<reference evidence="10" key="1">
    <citation type="submission" date="2020-10" db="EMBL/GenBank/DDBJ databases">
        <authorList>
            <person name="Gilroy R."/>
        </authorList>
    </citation>
    <scope>NUCLEOTIDE SEQUENCE</scope>
    <source>
        <strain evidence="10">11687</strain>
    </source>
</reference>
<feature type="compositionally biased region" description="Low complexity" evidence="8">
    <location>
        <begin position="47"/>
        <end position="58"/>
    </location>
</feature>
<accession>A0A9D1SGW6</accession>
<dbReference type="InterPro" id="IPR024529">
    <property type="entry name" value="ECF_trnsprt_substrate-spec"/>
</dbReference>
<feature type="transmembrane region" description="Helical" evidence="9">
    <location>
        <begin position="228"/>
        <end position="248"/>
    </location>
</feature>
<protein>
    <submittedName>
        <fullName evidence="10">ECF transporter S component</fullName>
    </submittedName>
</protein>
<dbReference type="GO" id="GO:0005886">
    <property type="term" value="C:plasma membrane"/>
    <property type="evidence" value="ECO:0007669"/>
    <property type="project" value="UniProtKB-SubCell"/>
</dbReference>
<evidence type="ECO:0000256" key="7">
    <source>
        <dbReference type="ARBA" id="ARBA00023136"/>
    </source>
</evidence>
<evidence type="ECO:0000256" key="8">
    <source>
        <dbReference type="SAM" id="MobiDB-lite"/>
    </source>
</evidence>
<feature type="transmembrane region" description="Helical" evidence="9">
    <location>
        <begin position="120"/>
        <end position="143"/>
    </location>
</feature>
<proteinExistence type="inferred from homology"/>
<keyword evidence="3" id="KW-0813">Transport</keyword>
<evidence type="ECO:0000256" key="9">
    <source>
        <dbReference type="SAM" id="Phobius"/>
    </source>
</evidence>
<keyword evidence="4" id="KW-1003">Cell membrane</keyword>
<evidence type="ECO:0000313" key="10">
    <source>
        <dbReference type="EMBL" id="HIU59183.1"/>
    </source>
</evidence>